<dbReference type="FunFam" id="1.20.120.1240:FF:000002">
    <property type="entry name" value="Dynamin-1-like protein isoform 1"/>
    <property type="match status" value="1"/>
</dbReference>
<dbReference type="GeneID" id="19174211"/>
<dbReference type="GO" id="GO:0005874">
    <property type="term" value="C:microtubule"/>
    <property type="evidence" value="ECO:0007669"/>
    <property type="project" value="TreeGrafter"/>
</dbReference>
<evidence type="ECO:0000256" key="1">
    <source>
        <dbReference type="ARBA" id="ARBA00004450"/>
    </source>
</evidence>
<evidence type="ECO:0000256" key="11">
    <source>
        <dbReference type="RuleBase" id="RU003932"/>
    </source>
</evidence>
<dbReference type="Pfam" id="PF00350">
    <property type="entry name" value="Dynamin_N"/>
    <property type="match status" value="1"/>
</dbReference>
<proteinExistence type="inferred from homology"/>
<keyword evidence="6" id="KW-0378">Hydrolase</keyword>
<dbReference type="HOGENOM" id="CLU_008964_5_0_1"/>
<evidence type="ECO:0000256" key="9">
    <source>
        <dbReference type="ARBA" id="ARBA00023136"/>
    </source>
</evidence>
<evidence type="ECO:0000259" key="13">
    <source>
        <dbReference type="PROSITE" id="PS51388"/>
    </source>
</evidence>
<evidence type="ECO:0000256" key="8">
    <source>
        <dbReference type="ARBA" id="ARBA00023134"/>
    </source>
</evidence>
<dbReference type="GO" id="GO:0005777">
    <property type="term" value="C:peroxisome"/>
    <property type="evidence" value="ECO:0007669"/>
    <property type="project" value="EnsemblFungi"/>
</dbReference>
<dbReference type="SMART" id="SM00053">
    <property type="entry name" value="DYNc"/>
    <property type="match status" value="1"/>
</dbReference>
<dbReference type="InterPro" id="IPR003130">
    <property type="entry name" value="GED"/>
</dbReference>
<protein>
    <recommendedName>
        <fullName evidence="2">dynamin GTPase</fullName>
        <ecNumber evidence="2">3.6.5.5</ecNumber>
    </recommendedName>
</protein>
<evidence type="ECO:0000259" key="14">
    <source>
        <dbReference type="PROSITE" id="PS51718"/>
    </source>
</evidence>
<dbReference type="Proteomes" id="UP000019478">
    <property type="component" value="Unassembled WGS sequence"/>
</dbReference>
<dbReference type="InterPro" id="IPR019762">
    <property type="entry name" value="Dynamin_GTPase_CS"/>
</dbReference>
<keyword evidence="5" id="KW-1000">Mitochondrion outer membrane</keyword>
<dbReference type="InterPro" id="IPR027417">
    <property type="entry name" value="P-loop_NTPase"/>
</dbReference>
<dbReference type="GO" id="GO:0016236">
    <property type="term" value="P:macroautophagy"/>
    <property type="evidence" value="ECO:0007669"/>
    <property type="project" value="EnsemblFungi"/>
</dbReference>
<dbReference type="GO" id="GO:0016050">
    <property type="term" value="P:vesicle organization"/>
    <property type="evidence" value="ECO:0007669"/>
    <property type="project" value="EnsemblFungi"/>
</dbReference>
<evidence type="ECO:0000256" key="10">
    <source>
        <dbReference type="ARBA" id="ARBA00048040"/>
    </source>
</evidence>
<dbReference type="InterPro" id="IPR020850">
    <property type="entry name" value="GED_dom"/>
</dbReference>
<dbReference type="InterPro" id="IPR022812">
    <property type="entry name" value="Dynamin"/>
</dbReference>
<comment type="catalytic activity">
    <reaction evidence="10">
        <text>GTP + H2O = GDP + phosphate + H(+)</text>
        <dbReference type="Rhea" id="RHEA:19669"/>
        <dbReference type="ChEBI" id="CHEBI:15377"/>
        <dbReference type="ChEBI" id="CHEBI:15378"/>
        <dbReference type="ChEBI" id="CHEBI:37565"/>
        <dbReference type="ChEBI" id="CHEBI:43474"/>
        <dbReference type="ChEBI" id="CHEBI:58189"/>
        <dbReference type="EC" id="3.6.5.5"/>
    </reaction>
</comment>
<dbReference type="GO" id="GO:0034643">
    <property type="term" value="P:establishment of mitochondrion localization, microtubule-mediated"/>
    <property type="evidence" value="ECO:0007669"/>
    <property type="project" value="EnsemblFungi"/>
</dbReference>
<dbReference type="STRING" id="1182542.W9X9T5"/>
<dbReference type="GO" id="GO:0016559">
    <property type="term" value="P:peroxisome fission"/>
    <property type="evidence" value="ECO:0007669"/>
    <property type="project" value="EnsemblFungi"/>
</dbReference>
<dbReference type="GO" id="GO:0051260">
    <property type="term" value="P:protein homooligomerization"/>
    <property type="evidence" value="ECO:0007669"/>
    <property type="project" value="EnsemblFungi"/>
</dbReference>
<dbReference type="GO" id="GO:0005829">
    <property type="term" value="C:cytosol"/>
    <property type="evidence" value="ECO:0007669"/>
    <property type="project" value="EnsemblFungi"/>
</dbReference>
<dbReference type="EMBL" id="AMGY01000011">
    <property type="protein sequence ID" value="EXJ76973.1"/>
    <property type="molecule type" value="Genomic_DNA"/>
</dbReference>
<comment type="subcellular location">
    <subcellularLocation>
        <location evidence="1">Mitochondrion outer membrane</location>
        <topology evidence="1">Peripheral membrane protein</topology>
    </subcellularLocation>
</comment>
<keyword evidence="3" id="KW-0597">Phosphoprotein</keyword>
<keyword evidence="9" id="KW-0472">Membrane</keyword>
<accession>W9X9T5</accession>
<evidence type="ECO:0000256" key="5">
    <source>
        <dbReference type="ARBA" id="ARBA00022787"/>
    </source>
</evidence>
<comment type="caution">
    <text evidence="15">The sequence shown here is derived from an EMBL/GenBank/DDBJ whole genome shotgun (WGS) entry which is preliminary data.</text>
</comment>
<dbReference type="GO" id="GO:0005525">
    <property type="term" value="F:GTP binding"/>
    <property type="evidence" value="ECO:0007669"/>
    <property type="project" value="UniProtKB-KW"/>
</dbReference>
<comment type="similarity">
    <text evidence="11">Belongs to the TRAFAC class dynamin-like GTPase superfamily. Dynamin/Fzo/YdjA family.</text>
</comment>
<evidence type="ECO:0000313" key="16">
    <source>
        <dbReference type="Proteomes" id="UP000019478"/>
    </source>
</evidence>
<dbReference type="GO" id="GO:0097753">
    <property type="term" value="P:membrane bending"/>
    <property type="evidence" value="ECO:0007669"/>
    <property type="project" value="EnsemblFungi"/>
</dbReference>
<dbReference type="PANTHER" id="PTHR11566">
    <property type="entry name" value="DYNAMIN"/>
    <property type="match status" value="1"/>
</dbReference>
<feature type="domain" description="GED" evidence="13">
    <location>
        <begin position="710"/>
        <end position="797"/>
    </location>
</feature>
<dbReference type="GO" id="GO:0042802">
    <property type="term" value="F:identical protein binding"/>
    <property type="evidence" value="ECO:0007669"/>
    <property type="project" value="EnsemblFungi"/>
</dbReference>
<dbReference type="SUPFAM" id="SSF52540">
    <property type="entry name" value="P-loop containing nucleoside triphosphate hydrolases"/>
    <property type="match status" value="1"/>
</dbReference>
<dbReference type="InterPro" id="IPR000375">
    <property type="entry name" value="Dynamin_stalk"/>
</dbReference>
<dbReference type="eggNOG" id="KOG0446">
    <property type="taxonomic scope" value="Eukaryota"/>
</dbReference>
<dbReference type="SMART" id="SM00302">
    <property type="entry name" value="GED"/>
    <property type="match status" value="1"/>
</dbReference>
<dbReference type="GO" id="GO:0032153">
    <property type="term" value="C:cell division site"/>
    <property type="evidence" value="ECO:0007669"/>
    <property type="project" value="EnsemblFungi"/>
</dbReference>
<feature type="compositionally biased region" description="Basic and acidic residues" evidence="12">
    <location>
        <begin position="534"/>
        <end position="546"/>
    </location>
</feature>
<dbReference type="Pfam" id="PF02212">
    <property type="entry name" value="GED"/>
    <property type="match status" value="1"/>
</dbReference>
<keyword evidence="4 11" id="KW-0547">Nucleotide-binding</keyword>
<dbReference type="GO" id="GO:0140572">
    <property type="term" value="P:vacuole fission"/>
    <property type="evidence" value="ECO:0007669"/>
    <property type="project" value="EnsemblFungi"/>
</dbReference>
<organism evidence="15 16">
    <name type="scientific">Capronia epimyces CBS 606.96</name>
    <dbReference type="NCBI Taxonomy" id="1182542"/>
    <lineage>
        <taxon>Eukaryota</taxon>
        <taxon>Fungi</taxon>
        <taxon>Dikarya</taxon>
        <taxon>Ascomycota</taxon>
        <taxon>Pezizomycotina</taxon>
        <taxon>Eurotiomycetes</taxon>
        <taxon>Chaetothyriomycetidae</taxon>
        <taxon>Chaetothyriales</taxon>
        <taxon>Herpotrichiellaceae</taxon>
        <taxon>Capronia</taxon>
    </lineage>
</organism>
<dbReference type="GO" id="GO:0008017">
    <property type="term" value="F:microtubule binding"/>
    <property type="evidence" value="ECO:0007669"/>
    <property type="project" value="TreeGrafter"/>
</dbReference>
<dbReference type="PROSITE" id="PS51718">
    <property type="entry name" value="G_DYNAMIN_2"/>
    <property type="match status" value="1"/>
</dbReference>
<dbReference type="GO" id="GO:0000001">
    <property type="term" value="P:mitochondrion inheritance"/>
    <property type="evidence" value="ECO:0007669"/>
    <property type="project" value="EnsemblFungi"/>
</dbReference>
<evidence type="ECO:0000256" key="4">
    <source>
        <dbReference type="ARBA" id="ARBA00022741"/>
    </source>
</evidence>
<name>W9X9T5_9EURO</name>
<dbReference type="Gene3D" id="1.20.120.1240">
    <property type="entry name" value="Dynamin, middle domain"/>
    <property type="match status" value="2"/>
</dbReference>
<keyword evidence="8 11" id="KW-0342">GTP-binding</keyword>
<feature type="region of interest" description="Disordered" evidence="12">
    <location>
        <begin position="623"/>
        <end position="649"/>
    </location>
</feature>
<dbReference type="GO" id="GO:0048312">
    <property type="term" value="P:intracellular distribution of mitochondria"/>
    <property type="evidence" value="ECO:0007669"/>
    <property type="project" value="EnsemblFungi"/>
</dbReference>
<dbReference type="FunFam" id="3.40.50.300:FF:000383">
    <property type="entry name" value="Dynamin-like gtpase dnm1"/>
    <property type="match status" value="1"/>
</dbReference>
<evidence type="ECO:0000256" key="6">
    <source>
        <dbReference type="ARBA" id="ARBA00022801"/>
    </source>
</evidence>
<feature type="region of interest" description="Disordered" evidence="12">
    <location>
        <begin position="534"/>
        <end position="609"/>
    </location>
</feature>
<gene>
    <name evidence="15" type="ORF">A1O3_10130</name>
</gene>
<dbReference type="OrthoDB" id="5061070at2759"/>
<dbReference type="EC" id="3.6.5.5" evidence="2"/>
<dbReference type="InterPro" id="IPR045063">
    <property type="entry name" value="Dynamin_N"/>
</dbReference>
<evidence type="ECO:0000256" key="3">
    <source>
        <dbReference type="ARBA" id="ARBA00022553"/>
    </source>
</evidence>
<evidence type="ECO:0000256" key="2">
    <source>
        <dbReference type="ARBA" id="ARBA00011980"/>
    </source>
</evidence>
<dbReference type="Gene3D" id="3.40.50.300">
    <property type="entry name" value="P-loop containing nucleotide triphosphate hydrolases"/>
    <property type="match status" value="1"/>
</dbReference>
<dbReference type="InterPro" id="IPR001401">
    <property type="entry name" value="Dynamin_GTPase"/>
</dbReference>
<dbReference type="PRINTS" id="PR00195">
    <property type="entry name" value="DYNAMIN"/>
</dbReference>
<dbReference type="Pfam" id="PF01031">
    <property type="entry name" value="Dynamin_M"/>
    <property type="match status" value="1"/>
</dbReference>
<reference evidence="15 16" key="1">
    <citation type="submission" date="2013-03" db="EMBL/GenBank/DDBJ databases">
        <title>The Genome Sequence of Capronia epimyces CBS 606.96.</title>
        <authorList>
            <consortium name="The Broad Institute Genomics Platform"/>
            <person name="Cuomo C."/>
            <person name="de Hoog S."/>
            <person name="Gorbushina A."/>
            <person name="Walker B."/>
            <person name="Young S.K."/>
            <person name="Zeng Q."/>
            <person name="Gargeya S."/>
            <person name="Fitzgerald M."/>
            <person name="Haas B."/>
            <person name="Abouelleil A."/>
            <person name="Allen A.W."/>
            <person name="Alvarado L."/>
            <person name="Arachchi H.M."/>
            <person name="Berlin A.M."/>
            <person name="Chapman S.B."/>
            <person name="Gainer-Dewar J."/>
            <person name="Goldberg J."/>
            <person name="Griggs A."/>
            <person name="Gujja S."/>
            <person name="Hansen M."/>
            <person name="Howarth C."/>
            <person name="Imamovic A."/>
            <person name="Ireland A."/>
            <person name="Larimer J."/>
            <person name="McCowan C."/>
            <person name="Murphy C."/>
            <person name="Pearson M."/>
            <person name="Poon T.W."/>
            <person name="Priest M."/>
            <person name="Roberts A."/>
            <person name="Saif S."/>
            <person name="Shea T."/>
            <person name="Sisk P."/>
            <person name="Sykes S."/>
            <person name="Wortman J."/>
            <person name="Nusbaum C."/>
            <person name="Birren B."/>
        </authorList>
    </citation>
    <scope>NUCLEOTIDE SEQUENCE [LARGE SCALE GENOMIC DNA]</scope>
    <source>
        <strain evidence="15 16">CBS 606.96</strain>
    </source>
</reference>
<sequence>MTTLGDDLLRTVNKLQDLVFNTIGNDSLDLPQIVVVGSQSSGKSSVLENIVGRDFLPRGSGIVTRRPLILQLINIPPDDEDGANDEDEVRIPHTAASVAEHGEWAEFHHIPGRKFRDFNQVRAEIENETARIAGNNKGINRQPINLKIFSPHVLNLTLVDLPGLTKVPIGDQPSDIEKQTRTLISEYIAKPNSIVLAVSPANVDIVNSEALKLARHVDPLGRRTIGVLTKLDLMDHGTNALDILSGRVYPLKLGFIGVVNRSQQDIQTNKPMAEALKAEAEFFRHHPAYRNMATRCGTQYLAKTLNTTLMAHIRDRLPDIKARLNTLMGQTQQELASYGSKQFSGKEHRGSLILQLMTRFANSFISSIDGTSTEISTKELCGGARIYYIFNSVFGNSLETIDPTHNLSVLDIRTAIRNSTGPRPSLFVPELAFDLLVKPQIKLLEIPSQRCVELVYEELIKICHTCGSQELSRFPRLQGKLIEVVSDLLRERLGPSSHYVESLISIQRAYINTNHPNFLGAAAAMSSVIASKNEKDKRAAQAEEKRKREKQRLKQIGLNGTATPDEEDAEQEDKATALPVRKHPAATRSMSPAVSRENGFGSVSGATGTGGNTRDSFLNYFFGKDGGLPSGPPSGPPAASAPHRHPTQNIDASFSQSMRRMERGSFTDRTPAFPPPMNDDYAPSEYGDSNSLFPEQSAEPVLTDREALETELIRRLISSYFNIVRETIADQVPKAIMHLLVNHSRDEVQNRLVSELYKEELFDELLYEDDGIKKEREKCERLLATYKEAARIVGEVL</sequence>
<evidence type="ECO:0000256" key="12">
    <source>
        <dbReference type="SAM" id="MobiDB-lite"/>
    </source>
</evidence>
<dbReference type="GO" id="GO:0005741">
    <property type="term" value="C:mitochondrial outer membrane"/>
    <property type="evidence" value="ECO:0007669"/>
    <property type="project" value="UniProtKB-SubCell"/>
</dbReference>
<dbReference type="PROSITE" id="PS00410">
    <property type="entry name" value="G_DYNAMIN_1"/>
    <property type="match status" value="1"/>
</dbReference>
<keyword evidence="16" id="KW-1185">Reference proteome</keyword>
<feature type="domain" description="Dynamin-type G" evidence="14">
    <location>
        <begin position="27"/>
        <end position="318"/>
    </location>
</feature>
<evidence type="ECO:0000313" key="15">
    <source>
        <dbReference type="EMBL" id="EXJ76973.1"/>
    </source>
</evidence>
<dbReference type="RefSeq" id="XP_007738411.1">
    <property type="nucleotide sequence ID" value="XM_007740221.1"/>
</dbReference>
<dbReference type="PROSITE" id="PS51388">
    <property type="entry name" value="GED"/>
    <property type="match status" value="1"/>
</dbReference>
<dbReference type="GO" id="GO:0090149">
    <property type="term" value="P:mitochondrial membrane fission"/>
    <property type="evidence" value="ECO:0007669"/>
    <property type="project" value="EnsemblFungi"/>
</dbReference>
<dbReference type="GO" id="GO:0006897">
    <property type="term" value="P:endocytosis"/>
    <property type="evidence" value="ECO:0007669"/>
    <property type="project" value="TreeGrafter"/>
</dbReference>
<dbReference type="PANTHER" id="PTHR11566:SF235">
    <property type="entry name" value="DYNAMIN-RELATED PROTEIN DNM1"/>
    <property type="match status" value="1"/>
</dbReference>
<feature type="region of interest" description="Disordered" evidence="12">
    <location>
        <begin position="666"/>
        <end position="685"/>
    </location>
</feature>
<dbReference type="CDD" id="cd08771">
    <property type="entry name" value="DLP_1"/>
    <property type="match status" value="1"/>
</dbReference>
<dbReference type="GO" id="GO:0015886">
    <property type="term" value="P:heme transport"/>
    <property type="evidence" value="ECO:0007669"/>
    <property type="project" value="EnsemblFungi"/>
</dbReference>
<dbReference type="GO" id="GO:0003924">
    <property type="term" value="F:GTPase activity"/>
    <property type="evidence" value="ECO:0007669"/>
    <property type="project" value="EnsemblFungi"/>
</dbReference>
<keyword evidence="7" id="KW-0496">Mitochondrion</keyword>
<dbReference type="AlphaFoldDB" id="W9X9T5"/>
<dbReference type="InterPro" id="IPR030381">
    <property type="entry name" value="G_DYNAMIN_dom"/>
</dbReference>
<evidence type="ECO:0000256" key="7">
    <source>
        <dbReference type="ARBA" id="ARBA00023128"/>
    </source>
</evidence>